<dbReference type="PANTHER" id="PTHR33337">
    <property type="entry name" value="GFA DOMAIN-CONTAINING PROTEIN"/>
    <property type="match status" value="1"/>
</dbReference>
<keyword evidence="7" id="KW-1185">Reference proteome</keyword>
<accession>A0AA39WQZ7</accession>
<feature type="domain" description="CENP-V/GFA" evidence="5">
    <location>
        <begin position="13"/>
        <end position="134"/>
    </location>
</feature>
<name>A0AA39WQZ7_9PEZI</name>
<dbReference type="EMBL" id="JAULSU010000004">
    <property type="protein sequence ID" value="KAK0619990.1"/>
    <property type="molecule type" value="Genomic_DNA"/>
</dbReference>
<dbReference type="GO" id="GO:0016846">
    <property type="term" value="F:carbon-sulfur lyase activity"/>
    <property type="evidence" value="ECO:0007669"/>
    <property type="project" value="InterPro"/>
</dbReference>
<proteinExistence type="inferred from homology"/>
<sequence>MASNTDLSTPKHIEGGCLCGALRYAVDFPEDHDFKNACSTCQCTQCRKQTSSFFLTSHVVKPLSAFRFTSQTTTLKDYEASPNAQRGFCANCGSLIYWKPKGGDYTSFAVGTVDALYLWGEGADGVTVPKEGWGRVLAAGEANHWWTGNEIKGVTDNIPAAGYGRGKKWKGDE</sequence>
<dbReference type="Gene3D" id="3.90.1590.10">
    <property type="entry name" value="glutathione-dependent formaldehyde- activating enzyme (gfa)"/>
    <property type="match status" value="1"/>
</dbReference>
<evidence type="ECO:0000259" key="5">
    <source>
        <dbReference type="PROSITE" id="PS51891"/>
    </source>
</evidence>
<keyword evidence="2" id="KW-0479">Metal-binding</keyword>
<evidence type="ECO:0000256" key="3">
    <source>
        <dbReference type="ARBA" id="ARBA00022833"/>
    </source>
</evidence>
<protein>
    <submittedName>
        <fullName evidence="6">Mss4-like protein</fullName>
    </submittedName>
</protein>
<keyword evidence="3" id="KW-0862">Zinc</keyword>
<dbReference type="AlphaFoldDB" id="A0AA39WQZ7"/>
<comment type="caution">
    <text evidence="6">The sequence shown here is derived from an EMBL/GenBank/DDBJ whole genome shotgun (WGS) entry which is preliminary data.</text>
</comment>
<evidence type="ECO:0000256" key="4">
    <source>
        <dbReference type="ARBA" id="ARBA00023239"/>
    </source>
</evidence>
<organism evidence="6 7">
    <name type="scientific">Immersiella caudata</name>
    <dbReference type="NCBI Taxonomy" id="314043"/>
    <lineage>
        <taxon>Eukaryota</taxon>
        <taxon>Fungi</taxon>
        <taxon>Dikarya</taxon>
        <taxon>Ascomycota</taxon>
        <taxon>Pezizomycotina</taxon>
        <taxon>Sordariomycetes</taxon>
        <taxon>Sordariomycetidae</taxon>
        <taxon>Sordariales</taxon>
        <taxon>Lasiosphaeriaceae</taxon>
        <taxon>Immersiella</taxon>
    </lineage>
</organism>
<gene>
    <name evidence="6" type="ORF">B0T14DRAFT_546049</name>
</gene>
<dbReference type="PANTHER" id="PTHR33337:SF40">
    <property type="entry name" value="CENP-V_GFA DOMAIN-CONTAINING PROTEIN-RELATED"/>
    <property type="match status" value="1"/>
</dbReference>
<dbReference type="Pfam" id="PF04828">
    <property type="entry name" value="GFA"/>
    <property type="match status" value="1"/>
</dbReference>
<dbReference type="SUPFAM" id="SSF51316">
    <property type="entry name" value="Mss4-like"/>
    <property type="match status" value="1"/>
</dbReference>
<evidence type="ECO:0000313" key="7">
    <source>
        <dbReference type="Proteomes" id="UP001175000"/>
    </source>
</evidence>
<dbReference type="PROSITE" id="PS51891">
    <property type="entry name" value="CENP_V_GFA"/>
    <property type="match status" value="1"/>
</dbReference>
<evidence type="ECO:0000256" key="2">
    <source>
        <dbReference type="ARBA" id="ARBA00022723"/>
    </source>
</evidence>
<comment type="similarity">
    <text evidence="1">Belongs to the Gfa family.</text>
</comment>
<dbReference type="Proteomes" id="UP001175000">
    <property type="component" value="Unassembled WGS sequence"/>
</dbReference>
<evidence type="ECO:0000313" key="6">
    <source>
        <dbReference type="EMBL" id="KAK0619990.1"/>
    </source>
</evidence>
<keyword evidence="4" id="KW-0456">Lyase</keyword>
<reference evidence="6" key="1">
    <citation type="submission" date="2023-06" db="EMBL/GenBank/DDBJ databases">
        <title>Genome-scale phylogeny and comparative genomics of the fungal order Sordariales.</title>
        <authorList>
            <consortium name="Lawrence Berkeley National Laboratory"/>
            <person name="Hensen N."/>
            <person name="Bonometti L."/>
            <person name="Westerberg I."/>
            <person name="Brannstrom I.O."/>
            <person name="Guillou S."/>
            <person name="Cros-Aarteil S."/>
            <person name="Calhoun S."/>
            <person name="Haridas S."/>
            <person name="Kuo A."/>
            <person name="Mondo S."/>
            <person name="Pangilinan J."/>
            <person name="Riley R."/>
            <person name="Labutti K."/>
            <person name="Andreopoulos B."/>
            <person name="Lipzen A."/>
            <person name="Chen C."/>
            <person name="Yanf M."/>
            <person name="Daum C."/>
            <person name="Ng V."/>
            <person name="Clum A."/>
            <person name="Steindorff A."/>
            <person name="Ohm R."/>
            <person name="Martin F."/>
            <person name="Silar P."/>
            <person name="Natvig D."/>
            <person name="Lalanne C."/>
            <person name="Gautier V."/>
            <person name="Ament-Velasquez S.L."/>
            <person name="Kruys A."/>
            <person name="Hutchinson M.I."/>
            <person name="Powell A.J."/>
            <person name="Barry K."/>
            <person name="Miller A.N."/>
            <person name="Grigoriev I.V."/>
            <person name="Debuchy R."/>
            <person name="Gladieux P."/>
            <person name="Thoren M.H."/>
            <person name="Johannesson H."/>
        </authorList>
    </citation>
    <scope>NUCLEOTIDE SEQUENCE</scope>
    <source>
        <strain evidence="6">CBS 606.72</strain>
    </source>
</reference>
<dbReference type="InterPro" id="IPR006913">
    <property type="entry name" value="CENP-V/GFA"/>
</dbReference>
<dbReference type="GO" id="GO:0046872">
    <property type="term" value="F:metal ion binding"/>
    <property type="evidence" value="ECO:0007669"/>
    <property type="project" value="UniProtKB-KW"/>
</dbReference>
<evidence type="ECO:0000256" key="1">
    <source>
        <dbReference type="ARBA" id="ARBA00005495"/>
    </source>
</evidence>
<dbReference type="InterPro" id="IPR011057">
    <property type="entry name" value="Mss4-like_sf"/>
</dbReference>